<keyword evidence="5" id="KW-1003">Cell membrane</keyword>
<dbReference type="EMBL" id="CM001368">
    <property type="protein sequence ID" value="EHJ46281.1"/>
    <property type="molecule type" value="Genomic_DNA"/>
</dbReference>
<dbReference type="GO" id="GO:0048038">
    <property type="term" value="F:quinone binding"/>
    <property type="evidence" value="ECO:0007669"/>
    <property type="project" value="UniProtKB-KW"/>
</dbReference>
<feature type="transmembrane region" description="Helical" evidence="5">
    <location>
        <begin position="350"/>
        <end position="377"/>
    </location>
</feature>
<dbReference type="Proteomes" id="UP000004662">
    <property type="component" value="Chromosome"/>
</dbReference>
<sequence length="463" mass="46748">MTPTLAELLPHLALALGGLAVLVAAMVRPVPPRGLMPAIAAVFALVPGLWAFWPGLPASGMTRFFAGLLSAITLATLGQLARYADRRGFAGDSLYGLVLWSALGMLLLAEATNWLLLLLGLELASLCLYALVASRTADGLGAEAALKYFLPGAMALAALAFGISLIYAGSGTLEITDSLAAASPLVAAGLGLALVGIGFKLSLAPVHLWTPDAYQGAPAPVAAFLSTGSKAATAAALLHLCADAAPEAMAVLAPVLVIASGLTMAVGNIGALRQKSLKRLLAFSSIGQMGYIAMAALAVNDGGGEAALFYLAAYALMDLGAFGALGALSGEAHDRDAVSSYRGLGYVHPWRAGALALCLLSLAGLPPTAGFIGKFLVFGAALRAGYTGLAVFGILMAVIGIFYALRVVATLYMREGVEAYPVVPAPAGPAASLALWAVSVGVLALGLFPGPLLAAIGKLVGGQ</sequence>
<keyword evidence="9" id="KW-1185">Reference proteome</keyword>
<evidence type="ECO:0000256" key="6">
    <source>
        <dbReference type="RuleBase" id="RU000320"/>
    </source>
</evidence>
<reference evidence="9" key="1">
    <citation type="journal article" date="2015" name="Genome Announc.">
        <title>High-Quality Draft Genome Sequence of Desulfovibrio carbinoliphilus FW-101-2B, an Organic Acid-Oxidizing Sulfate-Reducing Bacterium Isolated from Uranium(VI)-Contaminated Groundwater.</title>
        <authorList>
            <person name="Ramsay B.D."/>
            <person name="Hwang C."/>
            <person name="Woo H.L."/>
            <person name="Carroll S.L."/>
            <person name="Lucas S."/>
            <person name="Han J."/>
            <person name="Lapidus A.L."/>
            <person name="Cheng J.F."/>
            <person name="Goodwin L.A."/>
            <person name="Pitluck S."/>
            <person name="Peters L."/>
            <person name="Chertkov O."/>
            <person name="Held B."/>
            <person name="Detter J.C."/>
            <person name="Han C.S."/>
            <person name="Tapia R."/>
            <person name="Land M.L."/>
            <person name="Hauser L.J."/>
            <person name="Kyrpides N.C."/>
            <person name="Ivanova N.N."/>
            <person name="Mikhailova N."/>
            <person name="Pagani I."/>
            <person name="Woyke T."/>
            <person name="Arkin A.P."/>
            <person name="Dehal P."/>
            <person name="Chivian D."/>
            <person name="Criddle C.S."/>
            <person name="Wu W."/>
            <person name="Chakraborty R."/>
            <person name="Hazen T.C."/>
            <person name="Fields M.W."/>
        </authorList>
    </citation>
    <scope>NUCLEOTIDE SEQUENCE [LARGE SCALE GENOMIC DNA]</scope>
    <source>
        <strain evidence="9">FW-101-2B</strain>
    </source>
</reference>
<comment type="function">
    <text evidence="5">NDH-1 shuttles electrons from NADH, via FMN and iron-sulfur (Fe-S) centers, to quinones in the respiratory chain. The immediate electron acceptor for the enzyme in this species is believed to be ubiquinone. Couples the redox reaction to proton translocation (for every two electrons transferred, four hydrogen ions are translocated across the cytoplasmic membrane), and thus conserves the redox energy in a proton gradient.</text>
</comment>
<evidence type="ECO:0000313" key="9">
    <source>
        <dbReference type="Proteomes" id="UP000004662"/>
    </source>
</evidence>
<name>G7QCX5_9BACT</name>
<dbReference type="GO" id="GO:0050136">
    <property type="term" value="F:NADH dehydrogenase (quinone) (non-electrogenic) activity"/>
    <property type="evidence" value="ECO:0007669"/>
    <property type="project" value="UniProtKB-UniRule"/>
</dbReference>
<dbReference type="STRING" id="694327.DFW101_0264"/>
<proteinExistence type="inferred from homology"/>
<organism evidence="8 9">
    <name type="scientific">Solidesulfovibrio carbinoliphilus subsp. oakridgensis</name>
    <dbReference type="NCBI Taxonomy" id="694327"/>
    <lineage>
        <taxon>Bacteria</taxon>
        <taxon>Pseudomonadati</taxon>
        <taxon>Thermodesulfobacteriota</taxon>
        <taxon>Desulfovibrionia</taxon>
        <taxon>Desulfovibrionales</taxon>
        <taxon>Desulfovibrionaceae</taxon>
        <taxon>Solidesulfovibrio</taxon>
    </lineage>
</organism>
<keyword evidence="5" id="KW-0874">Quinone</keyword>
<dbReference type="HAMAP" id="MF_00445">
    <property type="entry name" value="NDH1_NuoN_1"/>
    <property type="match status" value="1"/>
</dbReference>
<feature type="transmembrane region" description="Helical" evidence="5">
    <location>
        <begin position="248"/>
        <end position="269"/>
    </location>
</feature>
<dbReference type="PANTHER" id="PTHR22773">
    <property type="entry name" value="NADH DEHYDROGENASE"/>
    <property type="match status" value="1"/>
</dbReference>
<keyword evidence="5" id="KW-0520">NAD</keyword>
<feature type="transmembrane region" description="Helical" evidence="5">
    <location>
        <begin position="281"/>
        <end position="300"/>
    </location>
</feature>
<keyword evidence="2 5" id="KW-0812">Transmembrane</keyword>
<dbReference type="NCBIfam" id="TIGR01770">
    <property type="entry name" value="NDH_I_N"/>
    <property type="match status" value="1"/>
</dbReference>
<protein>
    <recommendedName>
        <fullName evidence="5">NADH-quinone oxidoreductase subunit N</fullName>
        <ecNumber evidence="5">7.1.1.-</ecNumber>
    </recommendedName>
    <alternativeName>
        <fullName evidence="5">NADH dehydrogenase I subunit N</fullName>
    </alternativeName>
    <alternativeName>
        <fullName evidence="5">NDH-1 subunit N</fullName>
    </alternativeName>
</protein>
<feature type="domain" description="NADH:quinone oxidoreductase/Mrp antiporter transmembrane" evidence="7">
    <location>
        <begin position="111"/>
        <end position="399"/>
    </location>
</feature>
<feature type="transmembrane region" description="Helical" evidence="5">
    <location>
        <begin position="307"/>
        <end position="330"/>
    </location>
</feature>
<evidence type="ECO:0000256" key="3">
    <source>
        <dbReference type="ARBA" id="ARBA00022989"/>
    </source>
</evidence>
<evidence type="ECO:0000313" key="8">
    <source>
        <dbReference type="EMBL" id="EHJ46281.1"/>
    </source>
</evidence>
<keyword evidence="3 5" id="KW-1133">Transmembrane helix</keyword>
<feature type="transmembrane region" description="Helical" evidence="5">
    <location>
        <begin position="389"/>
        <end position="413"/>
    </location>
</feature>
<feature type="transmembrane region" description="Helical" evidence="5">
    <location>
        <begin position="34"/>
        <end position="52"/>
    </location>
</feature>
<keyword evidence="5" id="KW-0830">Ubiquinone</keyword>
<feature type="transmembrane region" description="Helical" evidence="5">
    <location>
        <begin position="179"/>
        <end position="199"/>
    </location>
</feature>
<feature type="transmembrane region" description="Helical" evidence="5">
    <location>
        <begin position="93"/>
        <end position="109"/>
    </location>
</feature>
<keyword evidence="4 5" id="KW-0472">Membrane</keyword>
<comment type="subcellular location">
    <subcellularLocation>
        <location evidence="5">Cell membrane</location>
        <topology evidence="5">Multi-pass membrane protein</topology>
    </subcellularLocation>
    <subcellularLocation>
        <location evidence="1">Endomembrane system</location>
        <topology evidence="1">Multi-pass membrane protein</topology>
    </subcellularLocation>
    <subcellularLocation>
        <location evidence="6">Membrane</location>
        <topology evidence="6">Multi-pass membrane protein</topology>
    </subcellularLocation>
</comment>
<gene>
    <name evidence="5" type="primary">nuoN</name>
    <name evidence="8" type="ORF">DFW101_0264</name>
</gene>
<evidence type="ECO:0000256" key="2">
    <source>
        <dbReference type="ARBA" id="ARBA00022692"/>
    </source>
</evidence>
<comment type="similarity">
    <text evidence="5">Belongs to the complex I subunit 2 family.</text>
</comment>
<dbReference type="OrthoDB" id="9805769at2"/>
<comment type="catalytic activity">
    <reaction evidence="5">
        <text>a quinone + NADH + 5 H(+)(in) = a quinol + NAD(+) + 4 H(+)(out)</text>
        <dbReference type="Rhea" id="RHEA:57888"/>
        <dbReference type="ChEBI" id="CHEBI:15378"/>
        <dbReference type="ChEBI" id="CHEBI:24646"/>
        <dbReference type="ChEBI" id="CHEBI:57540"/>
        <dbReference type="ChEBI" id="CHEBI:57945"/>
        <dbReference type="ChEBI" id="CHEBI:132124"/>
    </reaction>
</comment>
<dbReference type="GO" id="GO:0042773">
    <property type="term" value="P:ATP synthesis coupled electron transport"/>
    <property type="evidence" value="ECO:0007669"/>
    <property type="project" value="InterPro"/>
</dbReference>
<keyword evidence="8" id="KW-0560">Oxidoreductase</keyword>
<dbReference type="EC" id="7.1.1.-" evidence="5"/>
<dbReference type="Pfam" id="PF00361">
    <property type="entry name" value="Proton_antipo_M"/>
    <property type="match status" value="1"/>
</dbReference>
<feature type="transmembrane region" description="Helical" evidence="5">
    <location>
        <begin position="433"/>
        <end position="456"/>
    </location>
</feature>
<comment type="subunit">
    <text evidence="5">NDH-1 is composed of 14 different subunits. Subunits NuoA, H, J, K, L, M, N constitute the membrane sector of the complex.</text>
</comment>
<dbReference type="InterPro" id="IPR001750">
    <property type="entry name" value="ND/Mrp_TM"/>
</dbReference>
<dbReference type="RefSeq" id="WP_009179732.1">
    <property type="nucleotide sequence ID" value="NZ_CM001368.1"/>
</dbReference>
<dbReference type="GO" id="GO:0008137">
    <property type="term" value="F:NADH dehydrogenase (ubiquinone) activity"/>
    <property type="evidence" value="ECO:0007669"/>
    <property type="project" value="InterPro"/>
</dbReference>
<dbReference type="eggNOG" id="COG1007">
    <property type="taxonomic scope" value="Bacteria"/>
</dbReference>
<evidence type="ECO:0000259" key="7">
    <source>
        <dbReference type="Pfam" id="PF00361"/>
    </source>
</evidence>
<dbReference type="GO" id="GO:0012505">
    <property type="term" value="C:endomembrane system"/>
    <property type="evidence" value="ECO:0007669"/>
    <property type="project" value="UniProtKB-SubCell"/>
</dbReference>
<accession>G7QCX5</accession>
<evidence type="ECO:0000256" key="1">
    <source>
        <dbReference type="ARBA" id="ARBA00004127"/>
    </source>
</evidence>
<feature type="transmembrane region" description="Helical" evidence="5">
    <location>
        <begin position="145"/>
        <end position="167"/>
    </location>
</feature>
<dbReference type="InterPro" id="IPR010096">
    <property type="entry name" value="NADH-Q_OxRdtase_suN/2"/>
</dbReference>
<keyword evidence="5" id="KW-1278">Translocase</keyword>
<keyword evidence="5" id="KW-0813">Transport</keyword>
<dbReference type="GO" id="GO:0005886">
    <property type="term" value="C:plasma membrane"/>
    <property type="evidence" value="ECO:0007669"/>
    <property type="project" value="UniProtKB-SubCell"/>
</dbReference>
<evidence type="ECO:0000256" key="4">
    <source>
        <dbReference type="ARBA" id="ARBA00023136"/>
    </source>
</evidence>
<evidence type="ECO:0000256" key="5">
    <source>
        <dbReference type="HAMAP-Rule" id="MF_00445"/>
    </source>
</evidence>
<feature type="transmembrane region" description="Helical" evidence="5">
    <location>
        <begin position="64"/>
        <end position="81"/>
    </location>
</feature>
<dbReference type="HOGENOM" id="CLU_007100_1_3_7"/>
<dbReference type="AlphaFoldDB" id="G7QCX5"/>